<dbReference type="KEGG" id="amij:EQM06_00805"/>
<keyword evidence="4" id="KW-0812">Transmembrane</keyword>
<dbReference type="SUPFAM" id="SSF50156">
    <property type="entry name" value="PDZ domain-like"/>
    <property type="match status" value="1"/>
</dbReference>
<keyword evidence="2 6" id="KW-0645">Protease</keyword>
<protein>
    <submittedName>
        <fullName evidence="6">Trypsin-like serine protease</fullName>
    </submittedName>
</protein>
<dbReference type="Pfam" id="PF13365">
    <property type="entry name" value="Trypsin_2"/>
    <property type="match status" value="1"/>
</dbReference>
<dbReference type="GO" id="GO:0006508">
    <property type="term" value="P:proteolysis"/>
    <property type="evidence" value="ECO:0007669"/>
    <property type="project" value="UniProtKB-KW"/>
</dbReference>
<dbReference type="InterPro" id="IPR001940">
    <property type="entry name" value="Peptidase_S1C"/>
</dbReference>
<dbReference type="SMART" id="SM00228">
    <property type="entry name" value="PDZ"/>
    <property type="match status" value="1"/>
</dbReference>
<dbReference type="GO" id="GO:0004252">
    <property type="term" value="F:serine-type endopeptidase activity"/>
    <property type="evidence" value="ECO:0007669"/>
    <property type="project" value="InterPro"/>
</dbReference>
<dbReference type="PANTHER" id="PTHR43343">
    <property type="entry name" value="PEPTIDASE S12"/>
    <property type="match status" value="1"/>
</dbReference>
<keyword evidence="7" id="KW-1185">Reference proteome</keyword>
<evidence type="ECO:0000313" key="6">
    <source>
        <dbReference type="EMBL" id="QAT41877.1"/>
    </source>
</evidence>
<name>A0A410PSA9_9FIRM</name>
<dbReference type="InterPro" id="IPR001478">
    <property type="entry name" value="PDZ"/>
</dbReference>
<organism evidence="6 7">
    <name type="scientific">Aminipila luticellarii</name>
    <dbReference type="NCBI Taxonomy" id="2507160"/>
    <lineage>
        <taxon>Bacteria</taxon>
        <taxon>Bacillati</taxon>
        <taxon>Bacillota</taxon>
        <taxon>Clostridia</taxon>
        <taxon>Peptostreptococcales</taxon>
        <taxon>Anaerovoracaceae</taxon>
        <taxon>Aminipila</taxon>
    </lineage>
</organism>
<proteinExistence type="inferred from homology"/>
<accession>A0A410PSA9</accession>
<keyword evidence="3" id="KW-0378">Hydrolase</keyword>
<dbReference type="Pfam" id="PF13180">
    <property type="entry name" value="PDZ_2"/>
    <property type="match status" value="1"/>
</dbReference>
<dbReference type="OrthoDB" id="9758917at2"/>
<evidence type="ECO:0000256" key="3">
    <source>
        <dbReference type="ARBA" id="ARBA00022801"/>
    </source>
</evidence>
<feature type="transmembrane region" description="Helical" evidence="4">
    <location>
        <begin position="55"/>
        <end position="77"/>
    </location>
</feature>
<comment type="similarity">
    <text evidence="1">Belongs to the peptidase S1C family.</text>
</comment>
<dbReference type="AlphaFoldDB" id="A0A410PSA9"/>
<reference evidence="6 7" key="1">
    <citation type="submission" date="2019-01" db="EMBL/GenBank/DDBJ databases">
        <title>Draft genomes of a novel of Aminipila strains.</title>
        <authorList>
            <person name="Ma S."/>
        </authorList>
    </citation>
    <scope>NUCLEOTIDE SEQUENCE [LARGE SCALE GENOMIC DNA]</scope>
    <source>
        <strain evidence="7">JN-39</strain>
    </source>
</reference>
<dbReference type="PANTHER" id="PTHR43343:SF3">
    <property type="entry name" value="PROTEASE DO-LIKE 8, CHLOROPLASTIC"/>
    <property type="match status" value="1"/>
</dbReference>
<dbReference type="PRINTS" id="PR00834">
    <property type="entry name" value="PROTEASES2C"/>
</dbReference>
<sequence>MDHFKNYYPGENQQEPIQDVNFVIVDEPSSSSDSNANHGSRPKHRFHFKSTKGSIALLVVLCLLASTIFGFGGAMFANHMITGSDSFGKRSEADGKLSISNTGTTIEQSTDGNLTIKEIAALNANSVVEIKTEAMVTDSWMQQYVTEGAGSGVVISADGYIVTNNHVIENSNKITVTLKSGKSYSAKLIGRDDETDIAVLKIDASGLTPVVYGDSSALEVGDLSVVIGNPLGSLGGTVTAGIVSALDRSITIDGKSMTLLQTDASINPGNSGGGMFNQNGELVGIIVAKSSGSDVEGLGFAIPVNKVKKIAQELADYGYVRGRIDTGMTFVDLTSMRNAVYYGVTSLGIYVKSVDSDFAKAAGFKSGDMIYYVGDKKINSASDLTSAFDGYKVGDKVQITVVRNNDNEMKKLNLTLGEKTSN</sequence>
<evidence type="ECO:0000256" key="4">
    <source>
        <dbReference type="SAM" id="Phobius"/>
    </source>
</evidence>
<dbReference type="Proteomes" id="UP000287601">
    <property type="component" value="Chromosome"/>
</dbReference>
<dbReference type="Gene3D" id="2.30.42.10">
    <property type="match status" value="1"/>
</dbReference>
<evidence type="ECO:0000313" key="7">
    <source>
        <dbReference type="Proteomes" id="UP000287601"/>
    </source>
</evidence>
<gene>
    <name evidence="6" type="ORF">EQM06_00805</name>
</gene>
<dbReference type="EMBL" id="CP035281">
    <property type="protein sequence ID" value="QAT41877.1"/>
    <property type="molecule type" value="Genomic_DNA"/>
</dbReference>
<dbReference type="SUPFAM" id="SSF50494">
    <property type="entry name" value="Trypsin-like serine proteases"/>
    <property type="match status" value="1"/>
</dbReference>
<dbReference type="InterPro" id="IPR043504">
    <property type="entry name" value="Peptidase_S1_PA_chymotrypsin"/>
</dbReference>
<dbReference type="RefSeq" id="WP_128744531.1">
    <property type="nucleotide sequence ID" value="NZ_CP035281.1"/>
</dbReference>
<dbReference type="Gene3D" id="2.40.10.10">
    <property type="entry name" value="Trypsin-like serine proteases"/>
    <property type="match status" value="2"/>
</dbReference>
<evidence type="ECO:0000256" key="1">
    <source>
        <dbReference type="ARBA" id="ARBA00010541"/>
    </source>
</evidence>
<keyword evidence="4" id="KW-1133">Transmembrane helix</keyword>
<evidence type="ECO:0000259" key="5">
    <source>
        <dbReference type="SMART" id="SM00228"/>
    </source>
</evidence>
<feature type="domain" description="PDZ" evidence="5">
    <location>
        <begin position="340"/>
        <end position="405"/>
    </location>
</feature>
<dbReference type="InterPro" id="IPR051201">
    <property type="entry name" value="Chloro_Bact_Ser_Proteases"/>
</dbReference>
<dbReference type="InterPro" id="IPR036034">
    <property type="entry name" value="PDZ_sf"/>
</dbReference>
<evidence type="ECO:0000256" key="2">
    <source>
        <dbReference type="ARBA" id="ARBA00022670"/>
    </source>
</evidence>
<dbReference type="InterPro" id="IPR009003">
    <property type="entry name" value="Peptidase_S1_PA"/>
</dbReference>
<keyword evidence="4" id="KW-0472">Membrane</keyword>